<evidence type="ECO:0000313" key="3">
    <source>
        <dbReference type="Proteomes" id="UP001519325"/>
    </source>
</evidence>
<protein>
    <submittedName>
        <fullName evidence="2">Uncharacterized protein</fullName>
    </submittedName>
</protein>
<keyword evidence="3" id="KW-1185">Reference proteome</keyword>
<sequence length="55" mass="5987">MIEEVSQRGIVTFGMRVFVADAPTRRAVRYEQARCASKRGGGAHAPPQAPLILYG</sequence>
<dbReference type="EMBL" id="JAGGMR010000001">
    <property type="protein sequence ID" value="MBP2187865.1"/>
    <property type="molecule type" value="Genomic_DNA"/>
</dbReference>
<evidence type="ECO:0000256" key="1">
    <source>
        <dbReference type="SAM" id="MobiDB-lite"/>
    </source>
</evidence>
<evidence type="ECO:0000313" key="2">
    <source>
        <dbReference type="EMBL" id="MBP2187865.1"/>
    </source>
</evidence>
<name>A0ABS4Q9P5_9NOCA</name>
<reference evidence="2 3" key="1">
    <citation type="submission" date="2021-03" db="EMBL/GenBank/DDBJ databases">
        <title>Sequencing the genomes of 1000 actinobacteria strains.</title>
        <authorList>
            <person name="Klenk H.-P."/>
        </authorList>
    </citation>
    <scope>NUCLEOTIDE SEQUENCE [LARGE SCALE GENOMIC DNA]</scope>
    <source>
        <strain evidence="2 3">DSM 45516</strain>
    </source>
</reference>
<dbReference type="RefSeq" id="WP_209884744.1">
    <property type="nucleotide sequence ID" value="NZ_JAGGMR010000001.1"/>
</dbReference>
<dbReference type="Proteomes" id="UP001519325">
    <property type="component" value="Unassembled WGS sequence"/>
</dbReference>
<organism evidence="2 3">
    <name type="scientific">Nocardia goodfellowii</name>
    <dbReference type="NCBI Taxonomy" id="882446"/>
    <lineage>
        <taxon>Bacteria</taxon>
        <taxon>Bacillati</taxon>
        <taxon>Actinomycetota</taxon>
        <taxon>Actinomycetes</taxon>
        <taxon>Mycobacteriales</taxon>
        <taxon>Nocardiaceae</taxon>
        <taxon>Nocardia</taxon>
    </lineage>
</organism>
<feature type="region of interest" description="Disordered" evidence="1">
    <location>
        <begin position="36"/>
        <end position="55"/>
    </location>
</feature>
<accession>A0ABS4Q9P5</accession>
<proteinExistence type="predicted"/>
<gene>
    <name evidence="2" type="ORF">BJ987_000766</name>
</gene>
<comment type="caution">
    <text evidence="2">The sequence shown here is derived from an EMBL/GenBank/DDBJ whole genome shotgun (WGS) entry which is preliminary data.</text>
</comment>